<gene>
    <name evidence="3" type="ORF">HMPREF9451_01589</name>
</gene>
<dbReference type="RefSeq" id="WP_009139778.1">
    <property type="nucleotide sequence ID" value="NZ_JH815199.1"/>
</dbReference>
<dbReference type="InParanoid" id="K0Z6S5"/>
<accession>K0Z6S5</accession>
<evidence type="ECO:0008006" key="5">
    <source>
        <dbReference type="Google" id="ProtNLM"/>
    </source>
</evidence>
<name>K0Z6S5_9ACTN</name>
<dbReference type="EMBL" id="ADMD01000009">
    <property type="protein sequence ID" value="EJZ83080.1"/>
    <property type="molecule type" value="Genomic_DNA"/>
</dbReference>
<sequence length="239" mass="25700">MTLTKCSDCGVDVSDKTVICPKCGRPLKSMISTDGELLPEIGHSSKNKSDSGGESSRNSVDHASCVKKSVGVIALVLAIVFTGALVIQQVGNQQEQQSGESVESSSVAASDKGPAIGKWKLIRQSTDGGYTIVNAPLEEADSYVVVNESGSTIFYLQGKGYPGTWAYDSFSKTYTMTYGNRVYKGMYIEPEDFGMPVGPNESVSDRKTVETIINGYGGVELFAMIGTGEMRNYLNYFTK</sequence>
<comment type="caution">
    <text evidence="3">The sequence shown here is derived from an EMBL/GenBank/DDBJ whole genome shotgun (WGS) entry which is preliminary data.</text>
</comment>
<evidence type="ECO:0000256" key="1">
    <source>
        <dbReference type="SAM" id="MobiDB-lite"/>
    </source>
</evidence>
<reference evidence="3 4" key="1">
    <citation type="submission" date="2012-08" db="EMBL/GenBank/DDBJ databases">
        <title>The Genome Sequence of Slackia piriformis YIT 12062.</title>
        <authorList>
            <consortium name="The Broad Institute Genome Sequencing Platform"/>
            <person name="Earl A."/>
            <person name="Ward D."/>
            <person name="Feldgarden M."/>
            <person name="Gevers D."/>
            <person name="Morotomi M."/>
            <person name="Walker B."/>
            <person name="Young S.K."/>
            <person name="Zeng Q."/>
            <person name="Gargeya S."/>
            <person name="Fitzgerald M."/>
            <person name="Haas B."/>
            <person name="Abouelleil A."/>
            <person name="Alvarado L."/>
            <person name="Arachchi H.M."/>
            <person name="Berlin A.M."/>
            <person name="Chapman S.B."/>
            <person name="Goldberg J."/>
            <person name="Griggs A."/>
            <person name="Gujja S."/>
            <person name="Hansen M."/>
            <person name="Howarth C."/>
            <person name="Imamovic A."/>
            <person name="Larimer J."/>
            <person name="McCowen C."/>
            <person name="Montmayeur A."/>
            <person name="Murphy C."/>
            <person name="Neiman D."/>
            <person name="Pearson M."/>
            <person name="Priest M."/>
            <person name="Roberts A."/>
            <person name="Saif S."/>
            <person name="Shea T."/>
            <person name="Sisk P."/>
            <person name="Sykes S."/>
            <person name="Wortman J."/>
            <person name="Nusbaum C."/>
            <person name="Birren B."/>
        </authorList>
    </citation>
    <scope>NUCLEOTIDE SEQUENCE [LARGE SCALE GENOMIC DNA]</scope>
    <source>
        <strain evidence="3 4">YIT 12062</strain>
    </source>
</reference>
<evidence type="ECO:0000313" key="4">
    <source>
        <dbReference type="Proteomes" id="UP000006069"/>
    </source>
</evidence>
<dbReference type="Proteomes" id="UP000006069">
    <property type="component" value="Unassembled WGS sequence"/>
</dbReference>
<dbReference type="AlphaFoldDB" id="K0Z6S5"/>
<proteinExistence type="predicted"/>
<keyword evidence="2" id="KW-0472">Membrane</keyword>
<keyword evidence="4" id="KW-1185">Reference proteome</keyword>
<dbReference type="OrthoDB" id="128186at2"/>
<dbReference type="HOGENOM" id="CLU_1160472_0_0_11"/>
<feature type="region of interest" description="Disordered" evidence="1">
    <location>
        <begin position="34"/>
        <end position="59"/>
    </location>
</feature>
<evidence type="ECO:0000256" key="2">
    <source>
        <dbReference type="SAM" id="Phobius"/>
    </source>
</evidence>
<evidence type="ECO:0000313" key="3">
    <source>
        <dbReference type="EMBL" id="EJZ83080.1"/>
    </source>
</evidence>
<feature type="transmembrane region" description="Helical" evidence="2">
    <location>
        <begin position="69"/>
        <end position="87"/>
    </location>
</feature>
<keyword evidence="2" id="KW-1133">Transmembrane helix</keyword>
<keyword evidence="2" id="KW-0812">Transmembrane</keyword>
<protein>
    <recommendedName>
        <fullName evidence="5">Zinc-ribbon domain-containing protein</fullName>
    </recommendedName>
</protein>
<organism evidence="3 4">
    <name type="scientific">Slackia piriformis YIT 12062</name>
    <dbReference type="NCBI Taxonomy" id="742818"/>
    <lineage>
        <taxon>Bacteria</taxon>
        <taxon>Bacillati</taxon>
        <taxon>Actinomycetota</taxon>
        <taxon>Coriobacteriia</taxon>
        <taxon>Eggerthellales</taxon>
        <taxon>Eggerthellaceae</taxon>
        <taxon>Slackia</taxon>
    </lineage>
</organism>